<evidence type="ECO:0000256" key="1">
    <source>
        <dbReference type="ARBA" id="ARBA00004141"/>
    </source>
</evidence>
<feature type="transmembrane region" description="Helical" evidence="5">
    <location>
        <begin position="279"/>
        <end position="298"/>
    </location>
</feature>
<feature type="transmembrane region" description="Helical" evidence="5">
    <location>
        <begin position="182"/>
        <end position="205"/>
    </location>
</feature>
<protein>
    <recommendedName>
        <fullName evidence="6">EamA domain-containing protein</fullName>
    </recommendedName>
</protein>
<dbReference type="Proteomes" id="UP001460888">
    <property type="component" value="Unassembled WGS sequence"/>
</dbReference>
<gene>
    <name evidence="7" type="ORF">SADO_06017</name>
</gene>
<name>A0ABV2AYS5_9GAMM</name>
<dbReference type="EMBL" id="APND01000002">
    <property type="protein sequence ID" value="MES1928786.1"/>
    <property type="molecule type" value="Genomic_DNA"/>
</dbReference>
<evidence type="ECO:0000256" key="4">
    <source>
        <dbReference type="ARBA" id="ARBA00023136"/>
    </source>
</evidence>
<sequence>MLRWIAAPQNQPIVLMVLSSFLISIGDALVHGFGGQIGIGQIFVMRGLFALPLLLLIIRVWGSSLRPHRPGWLVIRSLLMVAMWCLFYMALPTVGLALASAGLYTFPLILALLGWMAGTQSVSRHTIAALVLGFGGAVMVVQPAGAFSAASLLPIGAAACYALQALITRYRCASESPWTMALGMNLALALAGAILLGITAIGAPINTTNPGIALLAKDWHTPDMSLWLVMAMLAAIAVAGSATMAMAYQNGDPPTIATFDYTHLLFAAAWGALFFDERIGLMTLGGMIAIACAGIVTLRHQRTSPRVTQRPWRAQPARAREWANRYSGHPIASTSGPL</sequence>
<keyword evidence="4 5" id="KW-0472">Membrane</keyword>
<feature type="transmembrane region" description="Helical" evidence="5">
    <location>
        <begin position="73"/>
        <end position="91"/>
    </location>
</feature>
<feature type="transmembrane region" description="Helical" evidence="5">
    <location>
        <begin position="127"/>
        <end position="145"/>
    </location>
</feature>
<evidence type="ECO:0000313" key="8">
    <source>
        <dbReference type="Proteomes" id="UP001460888"/>
    </source>
</evidence>
<feature type="transmembrane region" description="Helical" evidence="5">
    <location>
        <begin position="39"/>
        <end position="61"/>
    </location>
</feature>
<keyword evidence="2 5" id="KW-0812">Transmembrane</keyword>
<organism evidence="7 8">
    <name type="scientific">Salinisphaera dokdonensis CL-ES53</name>
    <dbReference type="NCBI Taxonomy" id="1304272"/>
    <lineage>
        <taxon>Bacteria</taxon>
        <taxon>Pseudomonadati</taxon>
        <taxon>Pseudomonadota</taxon>
        <taxon>Gammaproteobacteria</taxon>
        <taxon>Salinisphaerales</taxon>
        <taxon>Salinisphaeraceae</taxon>
        <taxon>Salinisphaera</taxon>
    </lineage>
</organism>
<evidence type="ECO:0000256" key="5">
    <source>
        <dbReference type="SAM" id="Phobius"/>
    </source>
</evidence>
<dbReference type="PANTHER" id="PTHR22911">
    <property type="entry name" value="ACYL-MALONYL CONDENSING ENZYME-RELATED"/>
    <property type="match status" value="1"/>
</dbReference>
<dbReference type="InterPro" id="IPR000620">
    <property type="entry name" value="EamA_dom"/>
</dbReference>
<feature type="domain" description="EamA" evidence="6">
    <location>
        <begin position="13"/>
        <end position="141"/>
    </location>
</feature>
<feature type="transmembrane region" description="Helical" evidence="5">
    <location>
        <begin position="255"/>
        <end position="273"/>
    </location>
</feature>
<feature type="transmembrane region" description="Helical" evidence="5">
    <location>
        <begin position="12"/>
        <end position="33"/>
    </location>
</feature>
<proteinExistence type="predicted"/>
<dbReference type="Pfam" id="PF00892">
    <property type="entry name" value="EamA"/>
    <property type="match status" value="2"/>
</dbReference>
<feature type="domain" description="EamA" evidence="6">
    <location>
        <begin position="152"/>
        <end position="295"/>
    </location>
</feature>
<comment type="caution">
    <text evidence="7">The sequence shown here is derived from an EMBL/GenBank/DDBJ whole genome shotgun (WGS) entry which is preliminary data.</text>
</comment>
<dbReference type="SUPFAM" id="SSF103481">
    <property type="entry name" value="Multidrug resistance efflux transporter EmrE"/>
    <property type="match status" value="2"/>
</dbReference>
<accession>A0ABV2AYS5</accession>
<comment type="subcellular location">
    <subcellularLocation>
        <location evidence="1">Membrane</location>
        <topology evidence="1">Multi-pass membrane protein</topology>
    </subcellularLocation>
</comment>
<feature type="transmembrane region" description="Helical" evidence="5">
    <location>
        <begin position="151"/>
        <end position="170"/>
    </location>
</feature>
<dbReference type="PANTHER" id="PTHR22911:SF6">
    <property type="entry name" value="SOLUTE CARRIER FAMILY 35 MEMBER G1"/>
    <property type="match status" value="1"/>
</dbReference>
<evidence type="ECO:0000256" key="2">
    <source>
        <dbReference type="ARBA" id="ARBA00022692"/>
    </source>
</evidence>
<dbReference type="RefSeq" id="WP_353110129.1">
    <property type="nucleotide sequence ID" value="NZ_APND01000002.1"/>
</dbReference>
<evidence type="ECO:0000256" key="3">
    <source>
        <dbReference type="ARBA" id="ARBA00022989"/>
    </source>
</evidence>
<dbReference type="InterPro" id="IPR037185">
    <property type="entry name" value="EmrE-like"/>
</dbReference>
<keyword evidence="8" id="KW-1185">Reference proteome</keyword>
<reference evidence="7 8" key="1">
    <citation type="submission" date="2013-03" db="EMBL/GenBank/DDBJ databases">
        <title>Salinisphaera dokdonensis CL-ES53 Genome Sequencing.</title>
        <authorList>
            <person name="Li C."/>
            <person name="Lai Q."/>
            <person name="Shao Z."/>
        </authorList>
    </citation>
    <scope>NUCLEOTIDE SEQUENCE [LARGE SCALE GENOMIC DNA]</scope>
    <source>
        <strain evidence="7 8">CL-ES53</strain>
    </source>
</reference>
<feature type="transmembrane region" description="Helical" evidence="5">
    <location>
        <begin position="225"/>
        <end position="248"/>
    </location>
</feature>
<feature type="transmembrane region" description="Helical" evidence="5">
    <location>
        <begin position="97"/>
        <end position="115"/>
    </location>
</feature>
<keyword evidence="3 5" id="KW-1133">Transmembrane helix</keyword>
<evidence type="ECO:0000313" key="7">
    <source>
        <dbReference type="EMBL" id="MES1928786.1"/>
    </source>
</evidence>
<evidence type="ECO:0000259" key="6">
    <source>
        <dbReference type="Pfam" id="PF00892"/>
    </source>
</evidence>